<dbReference type="Pfam" id="PF12146">
    <property type="entry name" value="Hydrolase_4"/>
    <property type="match status" value="1"/>
</dbReference>
<proteinExistence type="predicted"/>
<gene>
    <name evidence="2" type="ORF">CSC65_01245</name>
</gene>
<keyword evidence="2" id="KW-0378">Hydrolase</keyword>
<protein>
    <submittedName>
        <fullName evidence="2">Alpha/beta hydrolase</fullName>
    </submittedName>
</protein>
<organism evidence="2 3">
    <name type="scientific">Pseudoxanthomonas daejeonensis</name>
    <dbReference type="NCBI Taxonomy" id="266062"/>
    <lineage>
        <taxon>Bacteria</taxon>
        <taxon>Pseudomonadati</taxon>
        <taxon>Pseudomonadota</taxon>
        <taxon>Gammaproteobacteria</taxon>
        <taxon>Lysobacterales</taxon>
        <taxon>Lysobacteraceae</taxon>
        <taxon>Pseudoxanthomonas</taxon>
    </lineage>
</organism>
<accession>A0ABQ6ZBV0</accession>
<dbReference type="RefSeq" id="WP_162408142.1">
    <property type="nucleotide sequence ID" value="NZ_PDWN01000001.1"/>
</dbReference>
<dbReference type="PANTHER" id="PTHR42103:SF2">
    <property type="entry name" value="AB HYDROLASE-1 DOMAIN-CONTAINING PROTEIN"/>
    <property type="match status" value="1"/>
</dbReference>
<dbReference type="InterPro" id="IPR029058">
    <property type="entry name" value="AB_hydrolase_fold"/>
</dbReference>
<dbReference type="GO" id="GO:0016787">
    <property type="term" value="F:hydrolase activity"/>
    <property type="evidence" value="ECO:0007669"/>
    <property type="project" value="UniProtKB-KW"/>
</dbReference>
<reference evidence="2 3" key="1">
    <citation type="submission" date="2017-10" db="EMBL/GenBank/DDBJ databases">
        <title>Whole genome sequencing of members of genus Pseudoxanthomonas.</title>
        <authorList>
            <person name="Kumar S."/>
            <person name="Bansal K."/>
            <person name="Kaur A."/>
            <person name="Patil P."/>
            <person name="Sharma S."/>
            <person name="Patil P.B."/>
        </authorList>
    </citation>
    <scope>NUCLEOTIDE SEQUENCE [LARGE SCALE GENOMIC DNA]</scope>
    <source>
        <strain evidence="2 3">DSM 17801</strain>
    </source>
</reference>
<dbReference type="Gene3D" id="3.40.50.1820">
    <property type="entry name" value="alpha/beta hydrolase"/>
    <property type="match status" value="1"/>
</dbReference>
<dbReference type="SUPFAM" id="SSF53474">
    <property type="entry name" value="alpha/beta-Hydrolases"/>
    <property type="match status" value="1"/>
</dbReference>
<name>A0ABQ6ZBV0_9GAMM</name>
<dbReference type="InterPro" id="IPR022742">
    <property type="entry name" value="Hydrolase_4"/>
</dbReference>
<sequence>MPQPPFPLDSGTLLLDGPAGPLEVAVDLPEPDQARPLVAVVCHPLPTEGGTMHNKVVTMLARALRELGATTVRFNFRGTGQSAGGFDHGSGEQDDLRCVVDWVRAARAGDALWLAGFSFGSYVSLSAAAGLQPDALISVAPPVSGRGWDFSRIVIPEVPWLVIQGDADEIVDAQAVYDWIDALPRKPQLVRMVDTSHFFHRKLIDLRGAIQHEVKAWPPLA</sequence>
<dbReference type="Proteomes" id="UP000788419">
    <property type="component" value="Unassembled WGS sequence"/>
</dbReference>
<evidence type="ECO:0000313" key="2">
    <source>
        <dbReference type="EMBL" id="KAF1697519.1"/>
    </source>
</evidence>
<dbReference type="PANTHER" id="PTHR42103">
    <property type="entry name" value="ALPHA/BETA-HYDROLASES SUPERFAMILY PROTEIN"/>
    <property type="match status" value="1"/>
</dbReference>
<evidence type="ECO:0000313" key="3">
    <source>
        <dbReference type="Proteomes" id="UP000788419"/>
    </source>
</evidence>
<keyword evidence="3" id="KW-1185">Reference proteome</keyword>
<comment type="caution">
    <text evidence="2">The sequence shown here is derived from an EMBL/GenBank/DDBJ whole genome shotgun (WGS) entry which is preliminary data.</text>
</comment>
<evidence type="ECO:0000259" key="1">
    <source>
        <dbReference type="Pfam" id="PF12146"/>
    </source>
</evidence>
<feature type="domain" description="Serine aminopeptidase S33" evidence="1">
    <location>
        <begin position="49"/>
        <end position="145"/>
    </location>
</feature>
<dbReference type="EMBL" id="PDWN01000001">
    <property type="protein sequence ID" value="KAF1697519.1"/>
    <property type="molecule type" value="Genomic_DNA"/>
</dbReference>